<protein>
    <recommendedName>
        <fullName evidence="2">PX domain-containing protein</fullName>
    </recommendedName>
</protein>
<dbReference type="HOGENOM" id="CLU_026057_0_0_1"/>
<dbReference type="eggNOG" id="KOG1829">
    <property type="taxonomic scope" value="Eukaryota"/>
</dbReference>
<dbReference type="InterPro" id="IPR001683">
    <property type="entry name" value="PX_dom"/>
</dbReference>
<feature type="region of interest" description="Disordered" evidence="1">
    <location>
        <begin position="1"/>
        <end position="45"/>
    </location>
</feature>
<dbReference type="PANTHER" id="PTHR45971:SF1">
    <property type="entry name" value="RUBICON, ISOFORM A"/>
    <property type="match status" value="1"/>
</dbReference>
<dbReference type="PANTHER" id="PTHR45971">
    <property type="entry name" value="PHOX (PX) DOMAIN-CONTAINING PROTEIN"/>
    <property type="match status" value="1"/>
</dbReference>
<dbReference type="InterPro" id="IPR025258">
    <property type="entry name" value="RH_dom"/>
</dbReference>
<evidence type="ECO:0000313" key="4">
    <source>
        <dbReference type="Proteomes" id="UP000008022"/>
    </source>
</evidence>
<dbReference type="InterPro" id="IPR052428">
    <property type="entry name" value="Autophagy_HostDef_Reg"/>
</dbReference>
<feature type="compositionally biased region" description="Pro residues" evidence="1">
    <location>
        <begin position="78"/>
        <end position="91"/>
    </location>
</feature>
<dbReference type="SMART" id="SM01175">
    <property type="entry name" value="DUF4206"/>
    <property type="match status" value="1"/>
</dbReference>
<feature type="compositionally biased region" description="Basic residues" evidence="1">
    <location>
        <begin position="694"/>
        <end position="706"/>
    </location>
</feature>
<dbReference type="PROSITE" id="PS50195">
    <property type="entry name" value="PX"/>
    <property type="match status" value="1"/>
</dbReference>
<name>A0A0E0MXV3_ORYRU</name>
<dbReference type="GO" id="GO:0016020">
    <property type="term" value="C:membrane"/>
    <property type="evidence" value="ECO:0007669"/>
    <property type="project" value="UniProtKB-ARBA"/>
</dbReference>
<dbReference type="Proteomes" id="UP000008022">
    <property type="component" value="Unassembled WGS sequence"/>
</dbReference>
<dbReference type="AlphaFoldDB" id="A0A0E0MXV3"/>
<dbReference type="EnsemblPlants" id="ORUFI01G21490.1">
    <property type="protein sequence ID" value="ORUFI01G21490.1"/>
    <property type="gene ID" value="ORUFI01G21490"/>
</dbReference>
<feature type="region of interest" description="Disordered" evidence="1">
    <location>
        <begin position="694"/>
        <end position="715"/>
    </location>
</feature>
<dbReference type="Gramene" id="ORUFI01G21490.1">
    <property type="protein sequence ID" value="ORUFI01G21490.1"/>
    <property type="gene ID" value="ORUFI01G21490"/>
</dbReference>
<proteinExistence type="predicted"/>
<evidence type="ECO:0000259" key="2">
    <source>
        <dbReference type="PROSITE" id="PS50195"/>
    </source>
</evidence>
<accession>A0A0E0MXV3</accession>
<feature type="domain" description="PX" evidence="2">
    <location>
        <begin position="191"/>
        <end position="312"/>
    </location>
</feature>
<dbReference type="InterPro" id="IPR036871">
    <property type="entry name" value="PX_dom_sf"/>
</dbReference>
<dbReference type="OMA" id="KLWKPRN"/>
<dbReference type="GO" id="GO:0005768">
    <property type="term" value="C:endosome"/>
    <property type="evidence" value="ECO:0007669"/>
    <property type="project" value="UniProtKB-ARBA"/>
</dbReference>
<dbReference type="Pfam" id="PF13901">
    <property type="entry name" value="RH_dom"/>
    <property type="match status" value="1"/>
</dbReference>
<sequence length="742" mass="81538">MEPARRSTAASDGGGGSSAAGSDGEDDRYLSASSALGTPSSLATLLPSSDLWDHQMDLLLLDDPVAGFPKAHQLTRLHPPPEPPRPDPPAPAAAGDAVLPRPPEPDPTQVDNLDDNHLFDDMVQEMEHILLNSGEPHESASFTDYRANNSSQAHHFRDGSTTASTSGTDDAYVYPLPHHRSKIDWVEVVGAKQRTGDVSFGERMVGVREYTVYLLKVKSGEDDWEIERRYREFYALYQQLKLLFAEKGFSLPPAWRNVEKESSKLFGNASPDIVNERSSLIQDCLCSLLVSSYPFGTPTPLVSFLSPGSPAYEYSLLKTLIPRSLQRLSSDSHSKGSSCNGTSHKDSASMGKTISLVVEDRPRKSTRQLLELQHYNCAGCHRHLDAGRTMLQEIVQTIGWNKPRFCAYTGQLFCASCHTNDTAVLPAKVLHHWDFSLYPISQLAKAYLDSIYDQPMLCVSAVNPFLFAKVPALLNIMSIRKKIAAMLPCVQCPFRNSIFRGLGARRYLLDGNDFFALRDLVDLSKGAFAALPVKVQTISNRILVHITEQCLVCYDSGVPCAARQACDDPLALIFPFQEDEATKCGSCGSIFHKQCFRKISICPCGKDAASKGRKIVALEQAVRDDASRPSTQLIQPPSFSSSSGFFSDIISKARPDKLWKPRNSSPVILMGSLPDTELLNATFNFTLGPRKVTRRRRAGGKLRRRNSKGDDDDDAVISPLTVTLSPVSFSLPFPLLSCVAAP</sequence>
<feature type="region of interest" description="Disordered" evidence="1">
    <location>
        <begin position="329"/>
        <end position="348"/>
    </location>
</feature>
<reference evidence="3" key="2">
    <citation type="submission" date="2015-06" db="UniProtKB">
        <authorList>
            <consortium name="EnsemblPlants"/>
        </authorList>
    </citation>
    <scope>IDENTIFICATION</scope>
</reference>
<feature type="compositionally biased region" description="Polar residues" evidence="1">
    <location>
        <begin position="329"/>
        <end position="342"/>
    </location>
</feature>
<reference evidence="4" key="1">
    <citation type="submission" date="2013-06" db="EMBL/GenBank/DDBJ databases">
        <authorList>
            <person name="Zhao Q."/>
        </authorList>
    </citation>
    <scope>NUCLEOTIDE SEQUENCE</scope>
    <source>
        <strain evidence="4">cv. W1943</strain>
    </source>
</reference>
<dbReference type="Gene3D" id="3.30.1520.10">
    <property type="entry name" value="Phox-like domain"/>
    <property type="match status" value="1"/>
</dbReference>
<evidence type="ECO:0000313" key="3">
    <source>
        <dbReference type="EnsemblPlants" id="ORUFI01G21490.1"/>
    </source>
</evidence>
<dbReference type="CDD" id="cd06093">
    <property type="entry name" value="PX_domain"/>
    <property type="match status" value="1"/>
</dbReference>
<dbReference type="SUPFAM" id="SSF64268">
    <property type="entry name" value="PX domain"/>
    <property type="match status" value="1"/>
</dbReference>
<dbReference type="Pfam" id="PF00787">
    <property type="entry name" value="PX"/>
    <property type="match status" value="1"/>
</dbReference>
<dbReference type="STRING" id="4529.A0A0E0MXV3"/>
<keyword evidence="4" id="KW-1185">Reference proteome</keyword>
<organism evidence="3 4">
    <name type="scientific">Oryza rufipogon</name>
    <name type="common">Brownbeard rice</name>
    <name type="synonym">Asian wild rice</name>
    <dbReference type="NCBI Taxonomy" id="4529"/>
    <lineage>
        <taxon>Eukaryota</taxon>
        <taxon>Viridiplantae</taxon>
        <taxon>Streptophyta</taxon>
        <taxon>Embryophyta</taxon>
        <taxon>Tracheophyta</taxon>
        <taxon>Spermatophyta</taxon>
        <taxon>Magnoliopsida</taxon>
        <taxon>Liliopsida</taxon>
        <taxon>Poales</taxon>
        <taxon>Poaceae</taxon>
        <taxon>BOP clade</taxon>
        <taxon>Oryzoideae</taxon>
        <taxon>Oryzeae</taxon>
        <taxon>Oryzinae</taxon>
        <taxon>Oryza</taxon>
    </lineage>
</organism>
<feature type="compositionally biased region" description="Low complexity" evidence="1">
    <location>
        <begin position="30"/>
        <end position="45"/>
    </location>
</feature>
<feature type="region of interest" description="Disordered" evidence="1">
    <location>
        <begin position="73"/>
        <end position="114"/>
    </location>
</feature>
<evidence type="ECO:0000256" key="1">
    <source>
        <dbReference type="SAM" id="MobiDB-lite"/>
    </source>
</evidence>
<dbReference type="GO" id="GO:1901981">
    <property type="term" value="F:phosphatidylinositol phosphate binding"/>
    <property type="evidence" value="ECO:0007669"/>
    <property type="project" value="TreeGrafter"/>
</dbReference>